<dbReference type="EMBL" id="JABSTQ010000259">
    <property type="protein sequence ID" value="KAG0445520.1"/>
    <property type="molecule type" value="Genomic_DNA"/>
</dbReference>
<keyword evidence="2" id="KW-1185">Reference proteome</keyword>
<comment type="caution">
    <text evidence="1">The sequence shown here is derived from an EMBL/GenBank/DDBJ whole genome shotgun (WGS) entry which is preliminary data.</text>
</comment>
<sequence>RPAGRGQTVLAKDRRSNAARIQQSTLVKNKDIRKFLDGIYVSEKTSVVKDE</sequence>
<evidence type="ECO:0000313" key="2">
    <source>
        <dbReference type="Proteomes" id="UP000805193"/>
    </source>
</evidence>
<accession>A0AC60R0R4</accession>
<protein>
    <submittedName>
        <fullName evidence="1">Uncharacterized protein</fullName>
    </submittedName>
</protein>
<reference evidence="1 2" key="1">
    <citation type="journal article" date="2020" name="Cell">
        <title>Large-Scale Comparative Analyses of Tick Genomes Elucidate Their Genetic Diversity and Vector Capacities.</title>
        <authorList>
            <consortium name="Tick Genome and Microbiome Consortium (TIGMIC)"/>
            <person name="Jia N."/>
            <person name="Wang J."/>
            <person name="Shi W."/>
            <person name="Du L."/>
            <person name="Sun Y."/>
            <person name="Zhan W."/>
            <person name="Jiang J.F."/>
            <person name="Wang Q."/>
            <person name="Zhang B."/>
            <person name="Ji P."/>
            <person name="Bell-Sakyi L."/>
            <person name="Cui X.M."/>
            <person name="Yuan T.T."/>
            <person name="Jiang B.G."/>
            <person name="Yang W.F."/>
            <person name="Lam T.T."/>
            <person name="Chang Q.C."/>
            <person name="Ding S.J."/>
            <person name="Wang X.J."/>
            <person name="Zhu J.G."/>
            <person name="Ruan X.D."/>
            <person name="Zhao L."/>
            <person name="Wei J.T."/>
            <person name="Ye R.Z."/>
            <person name="Que T.C."/>
            <person name="Du C.H."/>
            <person name="Zhou Y.H."/>
            <person name="Cheng J.X."/>
            <person name="Dai P.F."/>
            <person name="Guo W.B."/>
            <person name="Han X.H."/>
            <person name="Huang E.J."/>
            <person name="Li L.F."/>
            <person name="Wei W."/>
            <person name="Gao Y.C."/>
            <person name="Liu J.Z."/>
            <person name="Shao H.Z."/>
            <person name="Wang X."/>
            <person name="Wang C.C."/>
            <person name="Yang T.C."/>
            <person name="Huo Q.B."/>
            <person name="Li W."/>
            <person name="Chen H.Y."/>
            <person name="Chen S.E."/>
            <person name="Zhou L.G."/>
            <person name="Ni X.B."/>
            <person name="Tian J.H."/>
            <person name="Sheng Y."/>
            <person name="Liu T."/>
            <person name="Pan Y.S."/>
            <person name="Xia L.Y."/>
            <person name="Li J."/>
            <person name="Zhao F."/>
            <person name="Cao W.C."/>
        </authorList>
    </citation>
    <scope>NUCLEOTIDE SEQUENCE [LARGE SCALE GENOMIC DNA]</scope>
    <source>
        <strain evidence="1">Iper-2018</strain>
    </source>
</reference>
<organism evidence="1 2">
    <name type="scientific">Ixodes persulcatus</name>
    <name type="common">Taiga tick</name>
    <dbReference type="NCBI Taxonomy" id="34615"/>
    <lineage>
        <taxon>Eukaryota</taxon>
        <taxon>Metazoa</taxon>
        <taxon>Ecdysozoa</taxon>
        <taxon>Arthropoda</taxon>
        <taxon>Chelicerata</taxon>
        <taxon>Arachnida</taxon>
        <taxon>Acari</taxon>
        <taxon>Parasitiformes</taxon>
        <taxon>Ixodida</taxon>
        <taxon>Ixodoidea</taxon>
        <taxon>Ixodidae</taxon>
        <taxon>Ixodinae</taxon>
        <taxon>Ixodes</taxon>
    </lineage>
</organism>
<proteinExistence type="predicted"/>
<gene>
    <name evidence="1" type="ORF">HPB47_014257</name>
</gene>
<evidence type="ECO:0000313" key="1">
    <source>
        <dbReference type="EMBL" id="KAG0445520.1"/>
    </source>
</evidence>
<dbReference type="Proteomes" id="UP000805193">
    <property type="component" value="Unassembled WGS sequence"/>
</dbReference>
<feature type="non-terminal residue" evidence="1">
    <location>
        <position position="1"/>
    </location>
</feature>
<name>A0AC60R0R4_IXOPE</name>